<dbReference type="CDD" id="cd22100">
    <property type="entry name" value="F-box_FBXO28"/>
    <property type="match status" value="1"/>
</dbReference>
<dbReference type="SUPFAM" id="SSF82199">
    <property type="entry name" value="SET domain"/>
    <property type="match status" value="3"/>
</dbReference>
<evidence type="ECO:0000313" key="6">
    <source>
        <dbReference type="Proteomes" id="UP000037069"/>
    </source>
</evidence>
<keyword evidence="6" id="KW-1185">Reference proteome</keyword>
<evidence type="ECO:0000313" key="5">
    <source>
        <dbReference type="EMBL" id="KNC23664.1"/>
    </source>
</evidence>
<dbReference type="Pfam" id="PF00856">
    <property type="entry name" value="SET"/>
    <property type="match status" value="1"/>
</dbReference>
<evidence type="ECO:0008006" key="7">
    <source>
        <dbReference type="Google" id="ProtNLM"/>
    </source>
</evidence>
<dbReference type="Gene3D" id="2.170.270.10">
    <property type="entry name" value="SET domain"/>
    <property type="match status" value="3"/>
</dbReference>
<dbReference type="GO" id="GO:0008276">
    <property type="term" value="F:protein methyltransferase activity"/>
    <property type="evidence" value="ECO:0007669"/>
    <property type="project" value="UniProtKB-ARBA"/>
</dbReference>
<evidence type="ECO:0000256" key="1">
    <source>
        <dbReference type="SAM" id="Coils"/>
    </source>
</evidence>
<sequence length="2090" mass="238702">SFYTKKTLFKNKRPTMVSTRQMATSSSSSGSNGGGGNNTTNSILNSTSSEDTNLLRPSVVTRQSNTTSVVNTMPSSSSSLAAKTTASQTIITTTQTAVVAAVAATSASAFTTSCVRQTQAFKTYGITTNSSTTGCQQQQQQTSNINLLDLPEEILTKILTYIGYKKIGQLRVVSHKMNDVCMHILNSTFSKLITKTYNRFQAIKANMPRRESARRNHPLACECDIIETCYMRLSLLQMTFGKHIERGHCCFFPGAILDEVYTILNYIKNTPCLERPYRVTDELFDLSTMAMEYFRDRIESTLPGIAYFNKDFFKLPTTTKRPLVIASDLNDSPDSLPSPPQSNMVLRKGIRKIKQGMKIYNNQLSVLRNELRTCKRKSVEQGKQIAEQQKLLAEQRKQTLEYANRLDENDKKNEEMSRKFSTLLQELNKCKTELQYWRSKSPAIPTCNSCGHKVTPILPPEDYQALINQGVKPEDIILNLNDDTDAESDVSMNDSGCNNLSNEFVFPDEATTAKLLAVNTATKNLKRQHTTTTTPTSNIHIINNSNSATTTKLTQDNETTELTEFYELNDEASTSSSAFIATAGYSTRLFYGSMGTATTTTTAPTSTTLHRSVIVSPTSSSQVKCIVNNTEQQQQQQLQQQHTAANIVSVTECVANNAATSVEEVNSLQAISSHETKKARRVQKTTRCLTNSSNKLAAIDIEPGDILIEEQPLLITTHWECEQMKCSKCCEDSFVMCKQCQFFPLCMDCSDHDRFECEFFHTQAKHISKNLLINNYALNALIKLLLLRENPDTTEKCQNLLPHNFKLNEYRESDMWQDHEENIVQPLLQSGFMDTLSRANEQDCLDGDLLHKLCILIDANAFEVSSKVMGDSLKGIYVHAAKMPHHCVPNAATSIDDEYNMRIYAGVPIKAGEIIYNSFTNPLMGTIQRQLHLRMTRHFECDCSRCLDPTEMGTHMSSIKCKHCNDGFAICQRGKWSCEQCNNTTDPIQVQKLLTEVSEAMANVNGDIMVYEELLHKYSGDFHPNHFLMIDIKQNIATILRSILMNPMCKPGKEVLERRLDLCEELLPVVKSVIPGYSKLYAIALYEYLLSFLELSEMDFRCKELTKDVYLKKLEFAKEIAAEAKELLTFEPVNSPEGHLAKQDLTVGECVLLEQPSLLMASNGESRCQNCYKLTTNYCRLCLITPLCEICKQHYDYDCQKLATMSDLDINNLQKYPDSYGIIKFLLLQENPLTQQHFETILKAENHMEQRRNTQIWFYYSKNVVKPILESGILKYLSYGIKINEEFLQCLCGFIDVNSFEIRAPDTGSMKGVYVKGALLSHDCMANTCIAIDDKYCMKIYANRAIKAGEIVTNCYTNIMLNTSERRRILQEGKYFYCTCKRCEDPQELGSHMSTLICTGCHNGYMIRNQEYTEKWQCLECKHHETNENIEHILKELHKEELEKPKNLRDMEMWLQKLEKILHPQHYMIIDVKQNIAAALRNIINDISCCPGRKVYERKIDLCKDILKVLNIIVPGISRHKAIVMYELGSTWAEYNRLRYQEKELNKKDLQDLLLESDLMLRDSIHMLLHEPKQTPEGKLLQSMLQELKYLQTDIKIENMTEEFNDKCKIQENPEIGRYVRAADKIKAGETLLLERPILILPTAGDKRCCNCFKYAQKYCGKCQISPLCLDCIQHSEFDCNTLASMTDLKHEELKKFPESYGIIKCLLLSENPDGKDDFSKILQLESHLDKRRNTPIWQERNKKIIQPILKSNLSKYFQLADKIDEEFIQHLCGVLDVNTYEIRAPDMASMSALYVKGSLLAHQCCPNANVSIDDVYRIKIYANRDIDKDEMVTNCYTNVLLGTAERRHILQEGKYFLCNCPRCEDPTEMGSHMSSFICAPCAGNNKEGYIVYQAAIKKWQCPVCNHSLRTEQVETIIDKAKEEVFHAQDDLRRYEILLAKLSTILHKNHYIMVDIKQNIANILRTVIMNSLQRPGRRVYERKVRLCQELVMVLHIIQPGISRLKAIALYELANASAELYRLRFGEKELKEEELQHYLRQCEAMFKESIRMLLYEPPQTPEGELMKSMMGQLKDLKNDIQMLEKAMEVKV</sequence>
<feature type="domain" description="SET" evidence="4">
    <location>
        <begin position="1112"/>
        <end position="1357"/>
    </location>
</feature>
<dbReference type="Pfam" id="PF00646">
    <property type="entry name" value="F-box"/>
    <property type="match status" value="1"/>
</dbReference>
<dbReference type="Gene3D" id="6.10.140.2220">
    <property type="match status" value="3"/>
</dbReference>
<dbReference type="InterPro" id="IPR001214">
    <property type="entry name" value="SET_dom"/>
</dbReference>
<dbReference type="OrthoDB" id="77368at2759"/>
<feature type="non-terminal residue" evidence="5">
    <location>
        <position position="1"/>
    </location>
</feature>
<feature type="domain" description="SET" evidence="4">
    <location>
        <begin position="1606"/>
        <end position="1838"/>
    </location>
</feature>
<dbReference type="PROSITE" id="PS50280">
    <property type="entry name" value="SET"/>
    <property type="match status" value="2"/>
</dbReference>
<dbReference type="Proteomes" id="UP000037069">
    <property type="component" value="Unassembled WGS sequence"/>
</dbReference>
<reference evidence="5 6" key="1">
    <citation type="journal article" date="2015" name="Nat. Commun.">
        <title>Lucilia cuprina genome unlocks parasitic fly biology to underpin future interventions.</title>
        <authorList>
            <person name="Anstead C.A."/>
            <person name="Korhonen P.K."/>
            <person name="Young N.D."/>
            <person name="Hall R.S."/>
            <person name="Jex A.R."/>
            <person name="Murali S.C."/>
            <person name="Hughes D.S."/>
            <person name="Lee S.F."/>
            <person name="Perry T."/>
            <person name="Stroehlein A.J."/>
            <person name="Ansell B.R."/>
            <person name="Breugelmans B."/>
            <person name="Hofmann A."/>
            <person name="Qu J."/>
            <person name="Dugan S."/>
            <person name="Lee S.L."/>
            <person name="Chao H."/>
            <person name="Dinh H."/>
            <person name="Han Y."/>
            <person name="Doddapaneni H.V."/>
            <person name="Worley K.C."/>
            <person name="Muzny D.M."/>
            <person name="Ioannidis P."/>
            <person name="Waterhouse R.M."/>
            <person name="Zdobnov E.M."/>
            <person name="James P.J."/>
            <person name="Bagnall N.H."/>
            <person name="Kotze A.C."/>
            <person name="Gibbs R.A."/>
            <person name="Richards S."/>
            <person name="Batterham P."/>
            <person name="Gasser R.B."/>
        </authorList>
    </citation>
    <scope>NUCLEOTIDE SEQUENCE [LARGE SCALE GENOMIC DNA]</scope>
    <source>
        <strain evidence="5 6">LS</strain>
        <tissue evidence="5">Full body</tissue>
    </source>
</reference>
<dbReference type="InterPro" id="IPR046341">
    <property type="entry name" value="SET_dom_sf"/>
</dbReference>
<gene>
    <name evidence="5" type="ORF">FF38_13733</name>
</gene>
<evidence type="ECO:0000259" key="3">
    <source>
        <dbReference type="PROSITE" id="PS50181"/>
    </source>
</evidence>
<feature type="coiled-coil region" evidence="1">
    <location>
        <begin position="2027"/>
        <end position="2085"/>
    </location>
</feature>
<dbReference type="SUPFAM" id="SSF81383">
    <property type="entry name" value="F-box domain"/>
    <property type="match status" value="1"/>
</dbReference>
<dbReference type="GO" id="GO:0008757">
    <property type="term" value="F:S-adenosylmethionine-dependent methyltransferase activity"/>
    <property type="evidence" value="ECO:0007669"/>
    <property type="project" value="UniProtKB-ARBA"/>
</dbReference>
<evidence type="ECO:0000256" key="2">
    <source>
        <dbReference type="SAM" id="MobiDB-lite"/>
    </source>
</evidence>
<proteinExistence type="predicted"/>
<accession>A0A0L0BWN1</accession>
<feature type="compositionally biased region" description="Low complexity" evidence="2">
    <location>
        <begin position="38"/>
        <end position="49"/>
    </location>
</feature>
<dbReference type="PANTHER" id="PTHR46455">
    <property type="entry name" value="SET AND MYND DOMAIN CONTAINING, ARTHROPOD-SPECIFIC, MEMBER 4, ISOFORM A"/>
    <property type="match status" value="1"/>
</dbReference>
<dbReference type="Gene3D" id="1.10.220.160">
    <property type="match status" value="3"/>
</dbReference>
<dbReference type="SMART" id="SM00317">
    <property type="entry name" value="SET"/>
    <property type="match status" value="1"/>
</dbReference>
<dbReference type="PANTHER" id="PTHR46455:SF6">
    <property type="entry name" value="RE22408P-RELATED"/>
    <property type="match status" value="1"/>
</dbReference>
<feature type="coiled-coil region" evidence="1">
    <location>
        <begin position="350"/>
        <end position="377"/>
    </location>
</feature>
<comment type="caution">
    <text evidence="5">The sequence shown here is derived from an EMBL/GenBank/DDBJ whole genome shotgun (WGS) entry which is preliminary data.</text>
</comment>
<dbReference type="InterPro" id="IPR036047">
    <property type="entry name" value="F-box-like_dom_sf"/>
</dbReference>
<protein>
    <recommendedName>
        <fullName evidence="7">Protein msta</fullName>
    </recommendedName>
</protein>
<feature type="domain" description="F-box" evidence="3">
    <location>
        <begin position="144"/>
        <end position="192"/>
    </location>
</feature>
<organism evidence="5 6">
    <name type="scientific">Lucilia cuprina</name>
    <name type="common">Green bottle fly</name>
    <name type="synonym">Australian sheep blowfly</name>
    <dbReference type="NCBI Taxonomy" id="7375"/>
    <lineage>
        <taxon>Eukaryota</taxon>
        <taxon>Metazoa</taxon>
        <taxon>Ecdysozoa</taxon>
        <taxon>Arthropoda</taxon>
        <taxon>Hexapoda</taxon>
        <taxon>Insecta</taxon>
        <taxon>Pterygota</taxon>
        <taxon>Neoptera</taxon>
        <taxon>Endopterygota</taxon>
        <taxon>Diptera</taxon>
        <taxon>Brachycera</taxon>
        <taxon>Muscomorpha</taxon>
        <taxon>Oestroidea</taxon>
        <taxon>Calliphoridae</taxon>
        <taxon>Luciliinae</taxon>
        <taxon>Lucilia</taxon>
    </lineage>
</organism>
<dbReference type="EMBL" id="JRES01001317">
    <property type="protein sequence ID" value="KNC23664.1"/>
    <property type="molecule type" value="Genomic_DNA"/>
</dbReference>
<keyword evidence="1" id="KW-0175">Coiled coil</keyword>
<dbReference type="InterPro" id="IPR053010">
    <property type="entry name" value="SET_SmydA-8"/>
</dbReference>
<name>A0A0L0BWN1_LUCCU</name>
<dbReference type="PROSITE" id="PS50181">
    <property type="entry name" value="FBOX"/>
    <property type="match status" value="1"/>
</dbReference>
<dbReference type="CDD" id="cd20071">
    <property type="entry name" value="SET_SMYD"/>
    <property type="match status" value="3"/>
</dbReference>
<dbReference type="GO" id="GO:0008170">
    <property type="term" value="F:N-methyltransferase activity"/>
    <property type="evidence" value="ECO:0007669"/>
    <property type="project" value="UniProtKB-ARBA"/>
</dbReference>
<feature type="compositionally biased region" description="Low complexity" evidence="2">
    <location>
        <begin position="64"/>
        <end position="76"/>
    </location>
</feature>
<evidence type="ECO:0000259" key="4">
    <source>
        <dbReference type="PROSITE" id="PS50280"/>
    </source>
</evidence>
<dbReference type="InterPro" id="IPR001810">
    <property type="entry name" value="F-box_dom"/>
</dbReference>
<feature type="region of interest" description="Disordered" evidence="2">
    <location>
        <begin position="13"/>
        <end position="76"/>
    </location>
</feature>